<dbReference type="OrthoDB" id="9802958at2"/>
<dbReference type="GO" id="GO:0008270">
    <property type="term" value="F:zinc ion binding"/>
    <property type="evidence" value="ECO:0007669"/>
    <property type="project" value="TreeGrafter"/>
</dbReference>
<evidence type="ECO:0000256" key="5">
    <source>
        <dbReference type="ARBA" id="ARBA00023049"/>
    </source>
</evidence>
<evidence type="ECO:0000256" key="4">
    <source>
        <dbReference type="ARBA" id="ARBA00022833"/>
    </source>
</evidence>
<keyword evidence="8" id="KW-1185">Reference proteome</keyword>
<dbReference type="RefSeq" id="WP_075073392.1">
    <property type="nucleotide sequence ID" value="NZ_DF967972.1"/>
</dbReference>
<keyword evidence="1 7" id="KW-0645">Protease</keyword>
<proteinExistence type="predicted"/>
<keyword evidence="5" id="KW-0482">Metalloprotease</keyword>
<keyword evidence="2" id="KW-0479">Metal-binding</keyword>
<evidence type="ECO:0000313" key="7">
    <source>
        <dbReference type="EMBL" id="GAP14104.1"/>
    </source>
</evidence>
<sequence length="131" mass="14710">MHIPIALRQEILTHLDACLPQEGCGLLGGKEDRCERFLAIPNELHSPNGFRMDAQAQLQAFLQMEDLGLDLLAFFHSHPRGPQVPSATDVAEFAYPGVVSLICVPDNKNWIVRGFDIRSDQVMEISLIWEK</sequence>
<dbReference type="Gene3D" id="3.40.140.10">
    <property type="entry name" value="Cytidine Deaminase, domain 2"/>
    <property type="match status" value="1"/>
</dbReference>
<dbReference type="PANTHER" id="PTHR34858:SF1">
    <property type="entry name" value="CYSO-CYSTEINE PEPTIDASE"/>
    <property type="match status" value="1"/>
</dbReference>
<keyword evidence="4" id="KW-0862">Zinc</keyword>
<dbReference type="GO" id="GO:0006508">
    <property type="term" value="P:proteolysis"/>
    <property type="evidence" value="ECO:0007669"/>
    <property type="project" value="UniProtKB-KW"/>
</dbReference>
<evidence type="ECO:0000259" key="6">
    <source>
        <dbReference type="Pfam" id="PF14464"/>
    </source>
</evidence>
<dbReference type="PANTHER" id="PTHR34858">
    <property type="entry name" value="CYSO-CYSTEINE PEPTIDASE"/>
    <property type="match status" value="1"/>
</dbReference>
<dbReference type="InterPro" id="IPR051929">
    <property type="entry name" value="VirAsm_ModProt"/>
</dbReference>
<evidence type="ECO:0000313" key="8">
    <source>
        <dbReference type="Proteomes" id="UP000055060"/>
    </source>
</evidence>
<dbReference type="Pfam" id="PF14464">
    <property type="entry name" value="Prok-JAB"/>
    <property type="match status" value="1"/>
</dbReference>
<name>A0A0S7BIF6_9CHLR</name>
<dbReference type="Proteomes" id="UP000055060">
    <property type="component" value="Unassembled WGS sequence"/>
</dbReference>
<organism evidence="7">
    <name type="scientific">Longilinea arvoryzae</name>
    <dbReference type="NCBI Taxonomy" id="360412"/>
    <lineage>
        <taxon>Bacteria</taxon>
        <taxon>Bacillati</taxon>
        <taxon>Chloroflexota</taxon>
        <taxon>Anaerolineae</taxon>
        <taxon>Anaerolineales</taxon>
        <taxon>Anaerolineaceae</taxon>
        <taxon>Longilinea</taxon>
    </lineage>
</organism>
<gene>
    <name evidence="7" type="ORF">LARV_01866</name>
</gene>
<dbReference type="EMBL" id="DF967972">
    <property type="protein sequence ID" value="GAP14104.1"/>
    <property type="molecule type" value="Genomic_DNA"/>
</dbReference>
<dbReference type="InterPro" id="IPR028090">
    <property type="entry name" value="JAB_dom_prok"/>
</dbReference>
<dbReference type="SUPFAM" id="SSF102712">
    <property type="entry name" value="JAB1/MPN domain"/>
    <property type="match status" value="1"/>
</dbReference>
<keyword evidence="3" id="KW-0378">Hydrolase</keyword>
<protein>
    <submittedName>
        <fullName evidence="7">Predicted metal-dependent protease of the PAD1/JAB1 superfamily</fullName>
    </submittedName>
</protein>
<evidence type="ECO:0000256" key="1">
    <source>
        <dbReference type="ARBA" id="ARBA00022670"/>
    </source>
</evidence>
<evidence type="ECO:0000256" key="3">
    <source>
        <dbReference type="ARBA" id="ARBA00022801"/>
    </source>
</evidence>
<reference evidence="7" key="1">
    <citation type="submission" date="2015-07" db="EMBL/GenBank/DDBJ databases">
        <title>Draft Genome Sequences of Anaerolinea thermolimosa IMO-1, Bellilinea caldifistulae GOMI-1, Leptolinea tardivitalis YMTK-2, Levilinea saccharolytica KIBI-1,Longilinea arvoryzae KOME-1, Previously Described as Members of the Anaerolineaceae (Chloroflexi).</title>
        <authorList>
            <person name="Sekiguchi Y."/>
            <person name="Ohashi A."/>
            <person name="Matsuura N."/>
            <person name="Tourlousse M.D."/>
        </authorList>
    </citation>
    <scope>NUCLEOTIDE SEQUENCE [LARGE SCALE GENOMIC DNA]</scope>
    <source>
        <strain evidence="7">KOME-1</strain>
    </source>
</reference>
<feature type="domain" description="JAB" evidence="6">
    <location>
        <begin position="6"/>
        <end position="109"/>
    </location>
</feature>
<accession>A0A0S7BIF6</accession>
<dbReference type="AlphaFoldDB" id="A0A0S7BIF6"/>
<dbReference type="CDD" id="cd08070">
    <property type="entry name" value="MPN_like"/>
    <property type="match status" value="1"/>
</dbReference>
<dbReference type="STRING" id="360412.LARV_01866"/>
<evidence type="ECO:0000256" key="2">
    <source>
        <dbReference type="ARBA" id="ARBA00022723"/>
    </source>
</evidence>
<dbReference type="GO" id="GO:0008235">
    <property type="term" value="F:metalloexopeptidase activity"/>
    <property type="evidence" value="ECO:0007669"/>
    <property type="project" value="TreeGrafter"/>
</dbReference>